<keyword evidence="3" id="KW-1185">Reference proteome</keyword>
<comment type="caution">
    <text evidence="2">The sequence shown here is derived from an EMBL/GenBank/DDBJ whole genome shotgun (WGS) entry which is preliminary data.</text>
</comment>
<gene>
    <name evidence="2" type="ORF">EDD18DRAFT_1113842</name>
</gene>
<accession>A0AA39P888</accession>
<evidence type="ECO:0000313" key="2">
    <source>
        <dbReference type="EMBL" id="KAK0479416.1"/>
    </source>
</evidence>
<organism evidence="2 3">
    <name type="scientific">Armillaria luteobubalina</name>
    <dbReference type="NCBI Taxonomy" id="153913"/>
    <lineage>
        <taxon>Eukaryota</taxon>
        <taxon>Fungi</taxon>
        <taxon>Dikarya</taxon>
        <taxon>Basidiomycota</taxon>
        <taxon>Agaricomycotina</taxon>
        <taxon>Agaricomycetes</taxon>
        <taxon>Agaricomycetidae</taxon>
        <taxon>Agaricales</taxon>
        <taxon>Marasmiineae</taxon>
        <taxon>Physalacriaceae</taxon>
        <taxon>Armillaria</taxon>
    </lineage>
</organism>
<dbReference type="Proteomes" id="UP001175228">
    <property type="component" value="Unassembled WGS sequence"/>
</dbReference>
<proteinExistence type="predicted"/>
<feature type="region of interest" description="Disordered" evidence="1">
    <location>
        <begin position="15"/>
        <end position="34"/>
    </location>
</feature>
<feature type="compositionally biased region" description="Polar residues" evidence="1">
    <location>
        <begin position="15"/>
        <end position="24"/>
    </location>
</feature>
<reference evidence="2" key="1">
    <citation type="submission" date="2023-06" db="EMBL/GenBank/DDBJ databases">
        <authorList>
            <consortium name="Lawrence Berkeley National Laboratory"/>
            <person name="Ahrendt S."/>
            <person name="Sahu N."/>
            <person name="Indic B."/>
            <person name="Wong-Bajracharya J."/>
            <person name="Merenyi Z."/>
            <person name="Ke H.-M."/>
            <person name="Monk M."/>
            <person name="Kocsube S."/>
            <person name="Drula E."/>
            <person name="Lipzen A."/>
            <person name="Balint B."/>
            <person name="Henrissat B."/>
            <person name="Andreopoulos B."/>
            <person name="Martin F.M."/>
            <person name="Harder C.B."/>
            <person name="Rigling D."/>
            <person name="Ford K.L."/>
            <person name="Foster G.D."/>
            <person name="Pangilinan J."/>
            <person name="Papanicolaou A."/>
            <person name="Barry K."/>
            <person name="LaButti K."/>
            <person name="Viragh M."/>
            <person name="Koriabine M."/>
            <person name="Yan M."/>
            <person name="Riley R."/>
            <person name="Champramary S."/>
            <person name="Plett K.L."/>
            <person name="Tsai I.J."/>
            <person name="Slot J."/>
            <person name="Sipos G."/>
            <person name="Plett J."/>
            <person name="Nagy L.G."/>
            <person name="Grigoriev I.V."/>
        </authorList>
    </citation>
    <scope>NUCLEOTIDE SEQUENCE</scope>
    <source>
        <strain evidence="2">HWK02</strain>
    </source>
</reference>
<evidence type="ECO:0000256" key="1">
    <source>
        <dbReference type="SAM" id="MobiDB-lite"/>
    </source>
</evidence>
<feature type="compositionally biased region" description="Basic and acidic residues" evidence="1">
    <location>
        <begin position="25"/>
        <end position="34"/>
    </location>
</feature>
<sequence length="213" mass="24440">MTKELVQGHHEFNIQETNAPINHSHQADREHSVLDTRQQRTYSAMVYQMSENKTKAASGLLICNYDGHKVTNTNLPPSNIDITLQLKWLTGNYLYWKYACGHALIEVVSFNNVVALRNRALEGQLDKSIVELLACQGEILGLEKKHQHRTEPLATYPPIQHALLCLLLFEQYTPGEAPEDVLTVKALTQEYDRWFLLMLLGKFCYDDREVSKQ</sequence>
<evidence type="ECO:0000313" key="3">
    <source>
        <dbReference type="Proteomes" id="UP001175228"/>
    </source>
</evidence>
<name>A0AA39P888_9AGAR</name>
<dbReference type="AlphaFoldDB" id="A0AA39P888"/>
<protein>
    <submittedName>
        <fullName evidence="2">Uncharacterized protein</fullName>
    </submittedName>
</protein>
<dbReference type="EMBL" id="JAUEPU010000088">
    <property type="protein sequence ID" value="KAK0479416.1"/>
    <property type="molecule type" value="Genomic_DNA"/>
</dbReference>